<dbReference type="Pfam" id="PF14559">
    <property type="entry name" value="TPR_19"/>
    <property type="match status" value="1"/>
</dbReference>
<dbReference type="OrthoDB" id="197017at2"/>
<evidence type="ECO:0000313" key="2">
    <source>
        <dbReference type="Proteomes" id="UP000095228"/>
    </source>
</evidence>
<sequence>METGREDQLKFAKHFERAQGWLLLENYTAADRALRLIPKTFRGRPEVAQFRAQLHLAAGRWARAVPLLRRLQKQDPTEPQYAVSLAFAVRRAQSIAKAEQILLEASRRFPHEAVIWFNLACYAAQQGDIPNAFGLLRAAVNRDVAYRDLAKTDSDLAPFWAAVNAGTVEKPW</sequence>
<dbReference type="STRING" id="1838286.Verru16b_02542"/>
<dbReference type="SUPFAM" id="SSF48452">
    <property type="entry name" value="TPR-like"/>
    <property type="match status" value="1"/>
</dbReference>
<name>A0A1D8AX55_9BACT</name>
<gene>
    <name evidence="1" type="ORF">Verru16b_02542</name>
</gene>
<dbReference type="AlphaFoldDB" id="A0A1D8AX55"/>
<reference evidence="1 2" key="1">
    <citation type="submission" date="2016-06" db="EMBL/GenBank/DDBJ databases">
        <title>Three novel species with peptidoglycan cell walls form the new genus Lacunisphaera gen. nov. in the family Opitutaceae of the verrucomicrobial subdivision 4.</title>
        <authorList>
            <person name="Rast P."/>
            <person name="Gloeckner I."/>
            <person name="Jogler M."/>
            <person name="Boedeker C."/>
            <person name="Jeske O."/>
            <person name="Wiegand S."/>
            <person name="Reinhardt R."/>
            <person name="Schumann P."/>
            <person name="Rohde M."/>
            <person name="Spring S."/>
            <person name="Gloeckner F.O."/>
            <person name="Jogler C."/>
        </authorList>
    </citation>
    <scope>NUCLEOTIDE SEQUENCE [LARGE SCALE GENOMIC DNA]</scope>
    <source>
        <strain evidence="1 2">IG16b</strain>
    </source>
</reference>
<protein>
    <submittedName>
        <fullName evidence="1">Uncharacterized protein</fullName>
    </submittedName>
</protein>
<proteinExistence type="predicted"/>
<organism evidence="1 2">
    <name type="scientific">Lacunisphaera limnophila</name>
    <dbReference type="NCBI Taxonomy" id="1838286"/>
    <lineage>
        <taxon>Bacteria</taxon>
        <taxon>Pseudomonadati</taxon>
        <taxon>Verrucomicrobiota</taxon>
        <taxon>Opitutia</taxon>
        <taxon>Opitutales</taxon>
        <taxon>Opitutaceae</taxon>
        <taxon>Lacunisphaera</taxon>
    </lineage>
</organism>
<dbReference type="Proteomes" id="UP000095228">
    <property type="component" value="Chromosome"/>
</dbReference>
<dbReference type="RefSeq" id="WP_069962606.1">
    <property type="nucleotide sequence ID" value="NZ_CP016094.1"/>
</dbReference>
<dbReference type="Gene3D" id="1.25.40.10">
    <property type="entry name" value="Tetratricopeptide repeat domain"/>
    <property type="match status" value="1"/>
</dbReference>
<dbReference type="EMBL" id="CP016094">
    <property type="protein sequence ID" value="AOS45461.1"/>
    <property type="molecule type" value="Genomic_DNA"/>
</dbReference>
<dbReference type="KEGG" id="obg:Verru16b_02542"/>
<dbReference type="NCBIfam" id="NF047558">
    <property type="entry name" value="TPR_END_plus"/>
    <property type="match status" value="1"/>
</dbReference>
<accession>A0A1D8AX55</accession>
<dbReference type="InterPro" id="IPR011990">
    <property type="entry name" value="TPR-like_helical_dom_sf"/>
</dbReference>
<evidence type="ECO:0000313" key="1">
    <source>
        <dbReference type="EMBL" id="AOS45461.1"/>
    </source>
</evidence>
<keyword evidence="2" id="KW-1185">Reference proteome</keyword>